<evidence type="ECO:0000259" key="6">
    <source>
        <dbReference type="Pfam" id="PF00155"/>
    </source>
</evidence>
<dbReference type="PANTHER" id="PTHR42790:SF1">
    <property type="entry name" value="AROMATIC AMINO ACID AMINOTRANSFERASE, HYPOTHETICAL (EUROFUNG)"/>
    <property type="match status" value="1"/>
</dbReference>
<organism evidence="7 8">
    <name type="scientific">Hydnum rufescens UP504</name>
    <dbReference type="NCBI Taxonomy" id="1448309"/>
    <lineage>
        <taxon>Eukaryota</taxon>
        <taxon>Fungi</taxon>
        <taxon>Dikarya</taxon>
        <taxon>Basidiomycota</taxon>
        <taxon>Agaricomycotina</taxon>
        <taxon>Agaricomycetes</taxon>
        <taxon>Cantharellales</taxon>
        <taxon>Hydnaceae</taxon>
        <taxon>Hydnum</taxon>
    </lineage>
</organism>
<keyword evidence="8" id="KW-1185">Reference proteome</keyword>
<dbReference type="GO" id="GO:0030170">
    <property type="term" value="F:pyridoxal phosphate binding"/>
    <property type="evidence" value="ECO:0007669"/>
    <property type="project" value="InterPro"/>
</dbReference>
<comment type="cofactor">
    <cofactor evidence="1">
        <name>pyridoxal 5'-phosphate</name>
        <dbReference type="ChEBI" id="CHEBI:597326"/>
    </cofactor>
</comment>
<dbReference type="CDD" id="cd00609">
    <property type="entry name" value="AAT_like"/>
    <property type="match status" value="1"/>
</dbReference>
<evidence type="ECO:0000256" key="1">
    <source>
        <dbReference type="ARBA" id="ARBA00001933"/>
    </source>
</evidence>
<keyword evidence="3" id="KW-0032">Aminotransferase</keyword>
<comment type="similarity">
    <text evidence="2">Belongs to the class-I pyridoxal-phosphate-dependent aminotransferase family.</text>
</comment>
<dbReference type="InterPro" id="IPR004839">
    <property type="entry name" value="Aminotransferase_I/II_large"/>
</dbReference>
<dbReference type="Pfam" id="PF00155">
    <property type="entry name" value="Aminotran_1_2"/>
    <property type="match status" value="1"/>
</dbReference>
<keyword evidence="5" id="KW-0663">Pyridoxal phosphate</keyword>
<dbReference type="Gene3D" id="3.40.640.10">
    <property type="entry name" value="Type I PLP-dependent aspartate aminotransferase-like (Major domain)"/>
    <property type="match status" value="1"/>
</dbReference>
<dbReference type="InterPro" id="IPR050859">
    <property type="entry name" value="Class-I_PLP-dep_aminotransf"/>
</dbReference>
<evidence type="ECO:0000256" key="2">
    <source>
        <dbReference type="ARBA" id="ARBA00007441"/>
    </source>
</evidence>
<evidence type="ECO:0000256" key="5">
    <source>
        <dbReference type="ARBA" id="ARBA00022898"/>
    </source>
</evidence>
<evidence type="ECO:0000256" key="4">
    <source>
        <dbReference type="ARBA" id="ARBA00022679"/>
    </source>
</evidence>
<comment type="caution">
    <text evidence="7">The sequence shown here is derived from an EMBL/GenBank/DDBJ whole genome shotgun (WGS) entry which is preliminary data.</text>
</comment>
<feature type="domain" description="Aminotransferase class I/classII large" evidence="6">
    <location>
        <begin position="136"/>
        <end position="425"/>
    </location>
</feature>
<protein>
    <recommendedName>
        <fullName evidence="6">Aminotransferase class I/classII large domain-containing protein</fullName>
    </recommendedName>
</protein>
<dbReference type="InterPro" id="IPR015421">
    <property type="entry name" value="PyrdxlP-dep_Trfase_major"/>
</dbReference>
<dbReference type="OrthoDB" id="691673at2759"/>
<name>A0A9P6DZ94_9AGAM</name>
<dbReference type="AlphaFoldDB" id="A0A9P6DZ94"/>
<dbReference type="PANTHER" id="PTHR42790">
    <property type="entry name" value="AMINOTRANSFERASE"/>
    <property type="match status" value="1"/>
</dbReference>
<reference evidence="7" key="1">
    <citation type="journal article" date="2020" name="Nat. Commun.">
        <title>Large-scale genome sequencing of mycorrhizal fungi provides insights into the early evolution of symbiotic traits.</title>
        <authorList>
            <person name="Miyauchi S."/>
            <person name="Kiss E."/>
            <person name="Kuo A."/>
            <person name="Drula E."/>
            <person name="Kohler A."/>
            <person name="Sanchez-Garcia M."/>
            <person name="Morin E."/>
            <person name="Andreopoulos B."/>
            <person name="Barry K.W."/>
            <person name="Bonito G."/>
            <person name="Buee M."/>
            <person name="Carver A."/>
            <person name="Chen C."/>
            <person name="Cichocki N."/>
            <person name="Clum A."/>
            <person name="Culley D."/>
            <person name="Crous P.W."/>
            <person name="Fauchery L."/>
            <person name="Girlanda M."/>
            <person name="Hayes R.D."/>
            <person name="Keri Z."/>
            <person name="LaButti K."/>
            <person name="Lipzen A."/>
            <person name="Lombard V."/>
            <person name="Magnuson J."/>
            <person name="Maillard F."/>
            <person name="Murat C."/>
            <person name="Nolan M."/>
            <person name="Ohm R.A."/>
            <person name="Pangilinan J."/>
            <person name="Pereira M.F."/>
            <person name="Perotto S."/>
            <person name="Peter M."/>
            <person name="Pfister S."/>
            <person name="Riley R."/>
            <person name="Sitrit Y."/>
            <person name="Stielow J.B."/>
            <person name="Szollosi G."/>
            <person name="Zifcakova L."/>
            <person name="Stursova M."/>
            <person name="Spatafora J.W."/>
            <person name="Tedersoo L."/>
            <person name="Vaario L.M."/>
            <person name="Yamada A."/>
            <person name="Yan M."/>
            <person name="Wang P."/>
            <person name="Xu J."/>
            <person name="Bruns T."/>
            <person name="Baldrian P."/>
            <person name="Vilgalys R."/>
            <person name="Dunand C."/>
            <person name="Henrissat B."/>
            <person name="Grigoriev I.V."/>
            <person name="Hibbett D."/>
            <person name="Nagy L.G."/>
            <person name="Martin F.M."/>
        </authorList>
    </citation>
    <scope>NUCLEOTIDE SEQUENCE</scope>
    <source>
        <strain evidence="7">UP504</strain>
    </source>
</reference>
<evidence type="ECO:0000313" key="7">
    <source>
        <dbReference type="EMBL" id="KAF9516789.1"/>
    </source>
</evidence>
<dbReference type="GO" id="GO:1901605">
    <property type="term" value="P:alpha-amino acid metabolic process"/>
    <property type="evidence" value="ECO:0007669"/>
    <property type="project" value="TreeGrafter"/>
</dbReference>
<dbReference type="EMBL" id="MU128936">
    <property type="protein sequence ID" value="KAF9516789.1"/>
    <property type="molecule type" value="Genomic_DNA"/>
</dbReference>
<dbReference type="InterPro" id="IPR015424">
    <property type="entry name" value="PyrdxlP-dep_Trfase"/>
</dbReference>
<dbReference type="Proteomes" id="UP000886523">
    <property type="component" value="Unassembled WGS sequence"/>
</dbReference>
<accession>A0A9P6DZ94</accession>
<dbReference type="SUPFAM" id="SSF53383">
    <property type="entry name" value="PLP-dependent transferases"/>
    <property type="match status" value="1"/>
</dbReference>
<dbReference type="GO" id="GO:0008483">
    <property type="term" value="F:transaminase activity"/>
    <property type="evidence" value="ECO:0007669"/>
    <property type="project" value="UniProtKB-KW"/>
</dbReference>
<sequence>MAGVPHYSVDLERGAAIEQYGPMGPKVDFWPHLSECSKARQPTPLKRMYNYSAIPGMISMAGGLPAPEYFPFDSISAEALKPEAFQTSVSGNSSSNGLFTWLRKLFGVSPETSHMEIPKYTSDPTDPSAFQLSVALQYGTSRGLLSLRTFVQAFTTSVFRPLNPETTTLLHVGNTDGWDKIAETLCNPGEFILTEEWTYPAAIIAAWPHHVRPFGIPMDGQGMRADSLEGILANWVPEDRGAPRPHVMYTIPIGQNPSGATMGVERKKAIYAVCVKYDVIIVEDDPYYFLQMSEYTPAALRPSSPSKAHLSEAEEQKEFIESLIPTYLKFDYQGRVVRLDTFSKTIAPGSRLGWFTCNPLFAERLERAQESTVQGPSGFSQALVGKLVVDHWKYSGYIRWLQGLRAQYTLRRDAIIDALAEAFDLEEEWTRDGGFAPLKGSVRVYIARSKCGSKQTLGSGEKKGKILFSFVPPTAGMFLWLKVHLYNHLAYSPDAPPPKSVEDTLENKLWVELVNHKVLFVPGWMFSSSPTLESATEQPLLDVSPSVHIDDRYKAISEGGKYGHFRTSYSTPSPAEIIRGDEAIRNRDGEKLP</sequence>
<gene>
    <name evidence="7" type="ORF">BS47DRAFT_1390377</name>
</gene>
<keyword evidence="4" id="KW-0808">Transferase</keyword>
<proteinExistence type="inferred from homology"/>
<evidence type="ECO:0000256" key="3">
    <source>
        <dbReference type="ARBA" id="ARBA00022576"/>
    </source>
</evidence>
<evidence type="ECO:0000313" key="8">
    <source>
        <dbReference type="Proteomes" id="UP000886523"/>
    </source>
</evidence>